<feature type="transmembrane region" description="Helical" evidence="1">
    <location>
        <begin position="98"/>
        <end position="116"/>
    </location>
</feature>
<keyword evidence="4" id="KW-1185">Reference proteome</keyword>
<dbReference type="SUPFAM" id="SSF55874">
    <property type="entry name" value="ATPase domain of HSP90 chaperone/DNA topoisomerase II/histidine kinase"/>
    <property type="match status" value="1"/>
</dbReference>
<reference evidence="4" key="1">
    <citation type="submission" date="2018-11" db="EMBL/GenBank/DDBJ databases">
        <title>Chitinophaga lutea sp.nov., isolate from arsenic contaminated soil.</title>
        <authorList>
            <person name="Zong Y."/>
        </authorList>
    </citation>
    <scope>NUCLEOTIDE SEQUENCE [LARGE SCALE GENOMIC DNA]</scope>
    <source>
        <strain evidence="4">YLT18</strain>
    </source>
</reference>
<sequence length="378" mass="43392">MHFNTLYIIMAETAPNKKHPFLQRKFLMGVTWLEVILYSLIFVCQGLILVFSAGIGKKLPAAWYWTVAVDSTNMALACLPGWWLVFRKYKSLPLRQRFLLHLYGAPLFMVIWFVLMNTYHYLMGNPLFTGKDILHTFLPTLTFYVQVFSILHIYHFYREREAQLKKEKELAALAFNSEINALKAQIQPHFLFNTLNSISASVPPELEPTRELIARLADTFRYSLYCTEHEWVPLHEEIRFIRTMLEVEHSRFKERLEFDISPLNGAGNTLVPSMLLQPLVENAIRHGIGPSINGGRISIEVGEKPGKLEIRISDTGVGYPGDLENLQASTGVGLKNTRQRLELLFSETIHITRNEPSGLTFTFYIHTNAHATKNSIDH</sequence>
<evidence type="ECO:0000256" key="1">
    <source>
        <dbReference type="SAM" id="Phobius"/>
    </source>
</evidence>
<accession>A0A3N4MIK0</accession>
<evidence type="ECO:0000313" key="3">
    <source>
        <dbReference type="EMBL" id="RPD39900.1"/>
    </source>
</evidence>
<dbReference type="Proteomes" id="UP000279089">
    <property type="component" value="Unassembled WGS sequence"/>
</dbReference>
<dbReference type="Pfam" id="PF06580">
    <property type="entry name" value="His_kinase"/>
    <property type="match status" value="1"/>
</dbReference>
<dbReference type="GO" id="GO:0016020">
    <property type="term" value="C:membrane"/>
    <property type="evidence" value="ECO:0007669"/>
    <property type="project" value="InterPro"/>
</dbReference>
<dbReference type="InterPro" id="IPR010559">
    <property type="entry name" value="Sig_transdc_His_kin_internal"/>
</dbReference>
<keyword evidence="1" id="KW-0812">Transmembrane</keyword>
<dbReference type="Pfam" id="PF02518">
    <property type="entry name" value="HATPase_c"/>
    <property type="match status" value="1"/>
</dbReference>
<dbReference type="InterPro" id="IPR036890">
    <property type="entry name" value="HATPase_C_sf"/>
</dbReference>
<feature type="transmembrane region" description="Helical" evidence="1">
    <location>
        <begin position="26"/>
        <end position="51"/>
    </location>
</feature>
<gene>
    <name evidence="3" type="ORF">EG028_17385</name>
</gene>
<feature type="domain" description="Histidine kinase/HSP90-like ATPase" evidence="2">
    <location>
        <begin position="271"/>
        <end position="369"/>
    </location>
</feature>
<keyword evidence="3" id="KW-0418">Kinase</keyword>
<keyword evidence="1" id="KW-1133">Transmembrane helix</keyword>
<protein>
    <submittedName>
        <fullName evidence="3">Sensor histidine kinase</fullName>
    </submittedName>
</protein>
<proteinExistence type="predicted"/>
<dbReference type="PANTHER" id="PTHR34220:SF7">
    <property type="entry name" value="SENSOR HISTIDINE KINASE YPDA"/>
    <property type="match status" value="1"/>
</dbReference>
<evidence type="ECO:0000313" key="4">
    <source>
        <dbReference type="Proteomes" id="UP000279089"/>
    </source>
</evidence>
<comment type="caution">
    <text evidence="3">The sequence shown here is derived from an EMBL/GenBank/DDBJ whole genome shotgun (WGS) entry which is preliminary data.</text>
</comment>
<organism evidence="3 4">
    <name type="scientific">Chitinophaga barathri</name>
    <dbReference type="NCBI Taxonomy" id="1647451"/>
    <lineage>
        <taxon>Bacteria</taxon>
        <taxon>Pseudomonadati</taxon>
        <taxon>Bacteroidota</taxon>
        <taxon>Chitinophagia</taxon>
        <taxon>Chitinophagales</taxon>
        <taxon>Chitinophagaceae</taxon>
        <taxon>Chitinophaga</taxon>
    </lineage>
</organism>
<dbReference type="GO" id="GO:0000155">
    <property type="term" value="F:phosphorelay sensor kinase activity"/>
    <property type="evidence" value="ECO:0007669"/>
    <property type="project" value="InterPro"/>
</dbReference>
<dbReference type="PANTHER" id="PTHR34220">
    <property type="entry name" value="SENSOR HISTIDINE KINASE YPDA"/>
    <property type="match status" value="1"/>
</dbReference>
<name>A0A3N4MIK0_9BACT</name>
<dbReference type="EMBL" id="RMBX01000009">
    <property type="protein sequence ID" value="RPD39900.1"/>
    <property type="molecule type" value="Genomic_DNA"/>
</dbReference>
<keyword evidence="1" id="KW-0472">Membrane</keyword>
<dbReference type="Gene3D" id="3.30.565.10">
    <property type="entry name" value="Histidine kinase-like ATPase, C-terminal domain"/>
    <property type="match status" value="1"/>
</dbReference>
<feature type="transmembrane region" description="Helical" evidence="1">
    <location>
        <begin position="63"/>
        <end position="86"/>
    </location>
</feature>
<dbReference type="InterPro" id="IPR050640">
    <property type="entry name" value="Bact_2-comp_sensor_kinase"/>
</dbReference>
<feature type="transmembrane region" description="Helical" evidence="1">
    <location>
        <begin position="136"/>
        <end position="157"/>
    </location>
</feature>
<dbReference type="InterPro" id="IPR003594">
    <property type="entry name" value="HATPase_dom"/>
</dbReference>
<keyword evidence="3" id="KW-0808">Transferase</keyword>
<dbReference type="SMART" id="SM00387">
    <property type="entry name" value="HATPase_c"/>
    <property type="match status" value="1"/>
</dbReference>
<dbReference type="AlphaFoldDB" id="A0A3N4MIK0"/>
<evidence type="ECO:0000259" key="2">
    <source>
        <dbReference type="SMART" id="SM00387"/>
    </source>
</evidence>